<evidence type="ECO:0000259" key="1">
    <source>
        <dbReference type="Pfam" id="PF09588"/>
    </source>
</evidence>
<dbReference type="PANTHER" id="PTHR46609">
    <property type="entry name" value="EXONUCLEASE, PHAGE-TYPE/RECB, C-TERMINAL DOMAIN-CONTAINING PROTEIN"/>
    <property type="match status" value="1"/>
</dbReference>
<dbReference type="Gene3D" id="3.90.320.10">
    <property type="match status" value="1"/>
</dbReference>
<reference evidence="3" key="1">
    <citation type="submission" date="2025-08" db="UniProtKB">
        <authorList>
            <consortium name="RefSeq"/>
        </authorList>
    </citation>
    <scope>IDENTIFICATION</scope>
    <source>
        <tissue evidence="3">Fruit stalk</tissue>
    </source>
</reference>
<organism evidence="2 3">
    <name type="scientific">Durio zibethinus</name>
    <name type="common">Durian</name>
    <dbReference type="NCBI Taxonomy" id="66656"/>
    <lineage>
        <taxon>Eukaryota</taxon>
        <taxon>Viridiplantae</taxon>
        <taxon>Streptophyta</taxon>
        <taxon>Embryophyta</taxon>
        <taxon>Tracheophyta</taxon>
        <taxon>Spermatophyta</taxon>
        <taxon>Magnoliopsida</taxon>
        <taxon>eudicotyledons</taxon>
        <taxon>Gunneridae</taxon>
        <taxon>Pentapetalae</taxon>
        <taxon>rosids</taxon>
        <taxon>malvids</taxon>
        <taxon>Malvales</taxon>
        <taxon>Malvaceae</taxon>
        <taxon>Helicteroideae</taxon>
        <taxon>Durio</taxon>
    </lineage>
</organism>
<name>A0A6P5XXE6_DURZI</name>
<dbReference type="Proteomes" id="UP000515121">
    <property type="component" value="Unplaced"/>
</dbReference>
<dbReference type="InterPro" id="IPR051703">
    <property type="entry name" value="NF-kappa-B_Signaling_Reg"/>
</dbReference>
<dbReference type="PROSITE" id="PS51257">
    <property type="entry name" value="PROKAR_LIPOPROTEIN"/>
    <property type="match status" value="1"/>
</dbReference>
<dbReference type="Pfam" id="PF09588">
    <property type="entry name" value="YqaJ"/>
    <property type="match status" value="1"/>
</dbReference>
<evidence type="ECO:0000313" key="3">
    <source>
        <dbReference type="RefSeq" id="XP_022732875.1"/>
    </source>
</evidence>
<sequence length="179" mass="20377">MDIKKKKKTLSSRIVTRLFKHPIYCSFPVISSAGCQPYPICCTSSSDEWFALRRNKLTTSTFSTALGFWKGKRRSELWNEKVFASEMQVLESPKRCAMEWSVLNEAAAIEQYRSIKSREASSSGFAIHSKEQFDWLGASPDGLLAKQGCYEESMIEDKFLTVVHPKYENESNICEPPAK</sequence>
<keyword evidence="2" id="KW-1185">Reference proteome</keyword>
<feature type="domain" description="YqaJ viral recombinase" evidence="1">
    <location>
        <begin position="48"/>
        <end position="160"/>
    </location>
</feature>
<protein>
    <submittedName>
        <fullName evidence="3">Uncharacterized protein LOC111287006</fullName>
    </submittedName>
</protein>
<dbReference type="InterPro" id="IPR019080">
    <property type="entry name" value="YqaJ_viral_recombinase"/>
</dbReference>
<dbReference type="KEGG" id="dzi:111287006"/>
<proteinExistence type="predicted"/>
<dbReference type="RefSeq" id="XP_022732875.1">
    <property type="nucleotide sequence ID" value="XM_022877140.1"/>
</dbReference>
<dbReference type="SUPFAM" id="SSF52980">
    <property type="entry name" value="Restriction endonuclease-like"/>
    <property type="match status" value="1"/>
</dbReference>
<dbReference type="GO" id="GO:0006281">
    <property type="term" value="P:DNA repair"/>
    <property type="evidence" value="ECO:0007669"/>
    <property type="project" value="UniProtKB-ARBA"/>
</dbReference>
<dbReference type="AlphaFoldDB" id="A0A6P5XXE6"/>
<accession>A0A6P5XXE6</accession>
<dbReference type="GeneID" id="111287006"/>
<evidence type="ECO:0000313" key="2">
    <source>
        <dbReference type="Proteomes" id="UP000515121"/>
    </source>
</evidence>
<dbReference type="PANTHER" id="PTHR46609:SF6">
    <property type="entry name" value="EXONUCLEASE, PHAGE-TYPE_RECB, C-TERMINAL DOMAIN-CONTAINING PROTEIN-RELATED"/>
    <property type="match status" value="1"/>
</dbReference>
<dbReference type="OrthoDB" id="421276at2759"/>
<dbReference type="InterPro" id="IPR011604">
    <property type="entry name" value="PDDEXK-like_dom_sf"/>
</dbReference>
<gene>
    <name evidence="3" type="primary">LOC111287006</name>
</gene>
<dbReference type="InterPro" id="IPR011335">
    <property type="entry name" value="Restrct_endonuc-II-like"/>
</dbReference>